<reference evidence="1 2" key="1">
    <citation type="journal article" date="2010" name="Proc. Natl. Acad. Sci. U.S.A.">
        <title>Insights into evolution of multicellular fungi from the assembled chromosomes of the mushroom Coprinopsis cinerea (Coprinus cinereus).</title>
        <authorList>
            <person name="Stajich J.E."/>
            <person name="Wilke S.K."/>
            <person name="Ahren D."/>
            <person name="Au C.H."/>
            <person name="Birren B.W."/>
            <person name="Borodovsky M."/>
            <person name="Burns C."/>
            <person name="Canback B."/>
            <person name="Casselton L.A."/>
            <person name="Cheng C.K."/>
            <person name="Deng J."/>
            <person name="Dietrich F.S."/>
            <person name="Fargo D.C."/>
            <person name="Farman M.L."/>
            <person name="Gathman A.C."/>
            <person name="Goldberg J."/>
            <person name="Guigo R."/>
            <person name="Hoegger P.J."/>
            <person name="Hooker J.B."/>
            <person name="Huggins A."/>
            <person name="James T.Y."/>
            <person name="Kamada T."/>
            <person name="Kilaru S."/>
            <person name="Kodira C."/>
            <person name="Kues U."/>
            <person name="Kupfer D."/>
            <person name="Kwan H.S."/>
            <person name="Lomsadze A."/>
            <person name="Li W."/>
            <person name="Lilly W.W."/>
            <person name="Ma L.J."/>
            <person name="Mackey A.J."/>
            <person name="Manning G."/>
            <person name="Martin F."/>
            <person name="Muraguchi H."/>
            <person name="Natvig D.O."/>
            <person name="Palmerini H."/>
            <person name="Ramesh M.A."/>
            <person name="Rehmeyer C.J."/>
            <person name="Roe B.A."/>
            <person name="Shenoy N."/>
            <person name="Stanke M."/>
            <person name="Ter-Hovhannisyan V."/>
            <person name="Tunlid A."/>
            <person name="Velagapudi R."/>
            <person name="Vision T.J."/>
            <person name="Zeng Q."/>
            <person name="Zolan M.E."/>
            <person name="Pukkila P.J."/>
        </authorList>
    </citation>
    <scope>NUCLEOTIDE SEQUENCE [LARGE SCALE GENOMIC DNA]</scope>
    <source>
        <strain evidence="2">Okayama-7 / 130 / ATCC MYA-4618 / FGSC 9003</strain>
    </source>
</reference>
<evidence type="ECO:0000313" key="1">
    <source>
        <dbReference type="EMBL" id="EAU89941.1"/>
    </source>
</evidence>
<dbReference type="InParanoid" id="A8NAQ4"/>
<dbReference type="OrthoDB" id="5362978at2759"/>
<protein>
    <submittedName>
        <fullName evidence="1">Uncharacterized protein</fullName>
    </submittedName>
</protein>
<keyword evidence="2" id="KW-1185">Reference proteome</keyword>
<dbReference type="AlphaFoldDB" id="A8NAQ4"/>
<evidence type="ECO:0000313" key="2">
    <source>
        <dbReference type="Proteomes" id="UP000001861"/>
    </source>
</evidence>
<comment type="caution">
    <text evidence="1">The sequence shown here is derived from an EMBL/GenBank/DDBJ whole genome shotgun (WGS) entry which is preliminary data.</text>
</comment>
<name>A8NAQ4_COPC7</name>
<organism evidence="1 2">
    <name type="scientific">Coprinopsis cinerea (strain Okayama-7 / 130 / ATCC MYA-4618 / FGSC 9003)</name>
    <name type="common">Inky cap fungus</name>
    <name type="synonym">Hormographiella aspergillata</name>
    <dbReference type="NCBI Taxonomy" id="240176"/>
    <lineage>
        <taxon>Eukaryota</taxon>
        <taxon>Fungi</taxon>
        <taxon>Dikarya</taxon>
        <taxon>Basidiomycota</taxon>
        <taxon>Agaricomycotina</taxon>
        <taxon>Agaricomycetes</taxon>
        <taxon>Agaricomycetidae</taxon>
        <taxon>Agaricales</taxon>
        <taxon>Agaricineae</taxon>
        <taxon>Psathyrellaceae</taxon>
        <taxon>Coprinopsis</taxon>
    </lineage>
</organism>
<dbReference type="EMBL" id="AACS02000007">
    <property type="protein sequence ID" value="EAU89941.1"/>
    <property type="molecule type" value="Genomic_DNA"/>
</dbReference>
<dbReference type="OMA" id="FEMVPAN"/>
<dbReference type="GeneID" id="6008383"/>
<accession>A8NAQ4</accession>
<dbReference type="KEGG" id="cci:CC1G_08423"/>
<dbReference type="RefSeq" id="XP_001831906.1">
    <property type="nucleotide sequence ID" value="XM_001831854.1"/>
</dbReference>
<dbReference type="VEuPathDB" id="FungiDB:CC1G_08423"/>
<gene>
    <name evidence="1" type="ORF">CC1G_08423</name>
</gene>
<proteinExistence type="predicted"/>
<dbReference type="Proteomes" id="UP000001861">
    <property type="component" value="Unassembled WGS sequence"/>
</dbReference>
<sequence length="235" mass="26209">MSSWFSASIISQFTCLPPHATETDYYGPFNKLLHSLFPPDSRYSVVPRLIPSNTFQTSSGILPPSSFGAIGAGASCWSPVQFMYEIMYEDKPILVVYIKGPNDILYPSMREAVDKVMRSRMRDIQELYSLPSIAGVIFMGRMYCCYVKHGNTAVRPPLSMPYQPNLQQLGLAPTPTGQTIVDDNPEDVDLVPRSRWGSDIMDDHGARKFLVLVEGLKAVCAARSEPGMQRMESVM</sequence>